<evidence type="ECO:0000256" key="1">
    <source>
        <dbReference type="SAM" id="MobiDB-lite"/>
    </source>
</evidence>
<dbReference type="Proteomes" id="UP000625711">
    <property type="component" value="Unassembled WGS sequence"/>
</dbReference>
<evidence type="ECO:0000313" key="3">
    <source>
        <dbReference type="Proteomes" id="UP000625711"/>
    </source>
</evidence>
<feature type="non-terminal residue" evidence="2">
    <location>
        <position position="1"/>
    </location>
</feature>
<protein>
    <submittedName>
        <fullName evidence="2">Uncharacterized protein</fullName>
    </submittedName>
</protein>
<feature type="region of interest" description="Disordered" evidence="1">
    <location>
        <begin position="96"/>
        <end position="117"/>
    </location>
</feature>
<reference evidence="2" key="1">
    <citation type="submission" date="2020-08" db="EMBL/GenBank/DDBJ databases">
        <title>Genome sequencing and assembly of the red palm weevil Rhynchophorus ferrugineus.</title>
        <authorList>
            <person name="Dias G.B."/>
            <person name="Bergman C.M."/>
            <person name="Manee M."/>
        </authorList>
    </citation>
    <scope>NUCLEOTIDE SEQUENCE</scope>
    <source>
        <strain evidence="2">AA-2017</strain>
        <tissue evidence="2">Whole larva</tissue>
    </source>
</reference>
<dbReference type="EMBL" id="JAACXV010013566">
    <property type="protein sequence ID" value="KAF7273094.1"/>
    <property type="molecule type" value="Genomic_DNA"/>
</dbReference>
<accession>A0A834I521</accession>
<keyword evidence="3" id="KW-1185">Reference proteome</keyword>
<sequence length="117" mass="12847">GGKNGSFRHLLTFANNKFDLLLSIETEALSDQREKKKTVLFSMNIKLRRGVPPSPLPSADRPTSDNQPPHLCPVDVLARGPFPTFRFLAPLLRSRSPPALKAREPDRSEGRGGKGGC</sequence>
<organism evidence="2 3">
    <name type="scientific">Rhynchophorus ferrugineus</name>
    <name type="common">Red palm weevil</name>
    <name type="synonym">Curculio ferrugineus</name>
    <dbReference type="NCBI Taxonomy" id="354439"/>
    <lineage>
        <taxon>Eukaryota</taxon>
        <taxon>Metazoa</taxon>
        <taxon>Ecdysozoa</taxon>
        <taxon>Arthropoda</taxon>
        <taxon>Hexapoda</taxon>
        <taxon>Insecta</taxon>
        <taxon>Pterygota</taxon>
        <taxon>Neoptera</taxon>
        <taxon>Endopterygota</taxon>
        <taxon>Coleoptera</taxon>
        <taxon>Polyphaga</taxon>
        <taxon>Cucujiformia</taxon>
        <taxon>Curculionidae</taxon>
        <taxon>Dryophthorinae</taxon>
        <taxon>Rhynchophorus</taxon>
    </lineage>
</organism>
<comment type="caution">
    <text evidence="2">The sequence shown here is derived from an EMBL/GenBank/DDBJ whole genome shotgun (WGS) entry which is preliminary data.</text>
</comment>
<proteinExistence type="predicted"/>
<gene>
    <name evidence="2" type="ORF">GWI33_014157</name>
</gene>
<name>A0A834I521_RHYFE</name>
<feature type="compositionally biased region" description="Basic and acidic residues" evidence="1">
    <location>
        <begin position="101"/>
        <end position="117"/>
    </location>
</feature>
<dbReference type="AlphaFoldDB" id="A0A834I521"/>
<evidence type="ECO:0000313" key="2">
    <source>
        <dbReference type="EMBL" id="KAF7273094.1"/>
    </source>
</evidence>
<feature type="region of interest" description="Disordered" evidence="1">
    <location>
        <begin position="49"/>
        <end position="71"/>
    </location>
</feature>